<dbReference type="InterPro" id="IPR002477">
    <property type="entry name" value="Peptidoglycan-bd-like"/>
</dbReference>
<dbReference type="InterPro" id="IPR013423">
    <property type="entry name" value="CHP02594"/>
</dbReference>
<dbReference type="InterPro" id="IPR036365">
    <property type="entry name" value="PGBD-like_sf"/>
</dbReference>
<dbReference type="Pfam" id="PF01471">
    <property type="entry name" value="PG_binding_1"/>
    <property type="match status" value="1"/>
</dbReference>
<dbReference type="EMBL" id="CP020612">
    <property type="protein sequence ID" value="ARJ70425.1"/>
    <property type="molecule type" value="Genomic_DNA"/>
</dbReference>
<dbReference type="InterPro" id="IPR036366">
    <property type="entry name" value="PGBDSf"/>
</dbReference>
<name>A0A1W6D032_9RHOB</name>
<organism evidence="3 4">
    <name type="scientific">Paracoccus contaminans</name>
    <dbReference type="NCBI Taxonomy" id="1945662"/>
    <lineage>
        <taxon>Bacteria</taxon>
        <taxon>Pseudomonadati</taxon>
        <taxon>Pseudomonadota</taxon>
        <taxon>Alphaproteobacteria</taxon>
        <taxon>Rhodobacterales</taxon>
        <taxon>Paracoccaceae</taxon>
        <taxon>Paracoccus</taxon>
    </lineage>
</organism>
<sequence>MTRKEYPVQDWRPIQQQLRALSFYSGTIDGARGALTNEAIVAFKRSLGFAATPYYGPLTHARLMSQPAAESVMPWMNEAWAVLGVHEVRDKSRLRAWFDSAVAWIDPAEIPWCGAFVATCLRKWKPEIELPGNPLGARQWGAWGVRCKPQVGAIAVFSRPGASWSGHVGFLVGEGVGVVHVLGGNQSNAVTVAPIKKDRLIETRWPSLATPADRPLPFNKVAGRISSNEA</sequence>
<dbReference type="AlphaFoldDB" id="A0A1W6D032"/>
<feature type="domain" description="Peptidoglycan binding-like" evidence="1">
    <location>
        <begin position="9"/>
        <end position="63"/>
    </location>
</feature>
<dbReference type="Proteomes" id="UP000193017">
    <property type="component" value="Chromosome"/>
</dbReference>
<dbReference type="Pfam" id="PF05257">
    <property type="entry name" value="CHAP"/>
    <property type="match status" value="1"/>
</dbReference>
<accession>A0A1W6D032</accession>
<protein>
    <recommendedName>
        <fullName evidence="5">TIGR02594 family protein</fullName>
    </recommendedName>
</protein>
<evidence type="ECO:0000259" key="1">
    <source>
        <dbReference type="Pfam" id="PF01471"/>
    </source>
</evidence>
<gene>
    <name evidence="3" type="ORF">B0A89_13055</name>
</gene>
<dbReference type="InterPro" id="IPR007921">
    <property type="entry name" value="CHAP_dom"/>
</dbReference>
<keyword evidence="4" id="KW-1185">Reference proteome</keyword>
<feature type="domain" description="Peptidase C51" evidence="2">
    <location>
        <begin position="109"/>
        <end position="185"/>
    </location>
</feature>
<dbReference type="STRING" id="1945662.B0A89_13055"/>
<dbReference type="NCBIfam" id="TIGR02594">
    <property type="entry name" value="TIGR02594 family protein"/>
    <property type="match status" value="1"/>
</dbReference>
<proteinExistence type="predicted"/>
<dbReference type="Gene3D" id="1.10.101.10">
    <property type="entry name" value="PGBD-like superfamily/PGBD"/>
    <property type="match status" value="1"/>
</dbReference>
<dbReference type="InterPro" id="IPR038765">
    <property type="entry name" value="Papain-like_cys_pep_sf"/>
</dbReference>
<evidence type="ECO:0008006" key="5">
    <source>
        <dbReference type="Google" id="ProtNLM"/>
    </source>
</evidence>
<reference evidence="3 4" key="1">
    <citation type="submission" date="2017-03" db="EMBL/GenBank/DDBJ databases">
        <title>Genome sequence of Paracoccus contaminans isolated from a water microcosm.</title>
        <authorList>
            <person name="Aurass P."/>
            <person name="Karste S."/>
            <person name="Trost E."/>
            <person name="Glaeser S.P."/>
            <person name="Kaempfer P."/>
            <person name="Flieger A."/>
        </authorList>
    </citation>
    <scope>NUCLEOTIDE SEQUENCE [LARGE SCALE GENOMIC DNA]</scope>
    <source>
        <strain evidence="4">RKI 16-01929T\LMG 29738T\CCM 8701T\CIP 111112T</strain>
    </source>
</reference>
<evidence type="ECO:0000259" key="2">
    <source>
        <dbReference type="Pfam" id="PF05257"/>
    </source>
</evidence>
<dbReference type="SUPFAM" id="SSF47090">
    <property type="entry name" value="PGBD-like"/>
    <property type="match status" value="1"/>
</dbReference>
<evidence type="ECO:0000313" key="4">
    <source>
        <dbReference type="Proteomes" id="UP000193017"/>
    </source>
</evidence>
<dbReference type="SUPFAM" id="SSF54001">
    <property type="entry name" value="Cysteine proteinases"/>
    <property type="match status" value="1"/>
</dbReference>
<dbReference type="OrthoDB" id="5395100at2"/>
<dbReference type="RefSeq" id="WP_085378482.1">
    <property type="nucleotide sequence ID" value="NZ_CP020612.1"/>
</dbReference>
<evidence type="ECO:0000313" key="3">
    <source>
        <dbReference type="EMBL" id="ARJ70425.1"/>
    </source>
</evidence>
<dbReference type="KEGG" id="pcon:B0A89_13055"/>